<sequence length="204" mass="22237">MHEIAVTATVTAVLLKLATRGLTKVSNRREISNYRSARVEPSVKGGERGGSFVLLAELDVDVSDHVVSEIVADVKALDVAELGELLEDVLVEIFEVLLDLARVERLAVRVDAGGNHIGALVHIGQKERRGDRRAVMETGAAVAVAARPDLEVERAVNAVLLCAENGCKVLRHDVILLPLVLVLGEWDWGLEKMIEKIGGFVYYR</sequence>
<evidence type="ECO:0000313" key="2">
    <source>
        <dbReference type="Proteomes" id="UP001341840"/>
    </source>
</evidence>
<evidence type="ECO:0000313" key="1">
    <source>
        <dbReference type="EMBL" id="MED6192819.1"/>
    </source>
</evidence>
<dbReference type="EMBL" id="JASCZI010211484">
    <property type="protein sequence ID" value="MED6192819.1"/>
    <property type="molecule type" value="Genomic_DNA"/>
</dbReference>
<accession>A0ABU6X691</accession>
<dbReference type="Proteomes" id="UP001341840">
    <property type="component" value="Unassembled WGS sequence"/>
</dbReference>
<gene>
    <name evidence="1" type="ORF">PIB30_013710</name>
</gene>
<reference evidence="1 2" key="1">
    <citation type="journal article" date="2023" name="Plants (Basel)">
        <title>Bridging the Gap: Combining Genomics and Transcriptomics Approaches to Understand Stylosanthes scabra, an Orphan Legume from the Brazilian Caatinga.</title>
        <authorList>
            <person name="Ferreira-Neto J.R.C."/>
            <person name="da Silva M.D."/>
            <person name="Binneck E."/>
            <person name="de Melo N.F."/>
            <person name="da Silva R.H."/>
            <person name="de Melo A.L.T.M."/>
            <person name="Pandolfi V."/>
            <person name="Bustamante F.O."/>
            <person name="Brasileiro-Vidal A.C."/>
            <person name="Benko-Iseppon A.M."/>
        </authorList>
    </citation>
    <scope>NUCLEOTIDE SEQUENCE [LARGE SCALE GENOMIC DNA]</scope>
    <source>
        <tissue evidence="1">Leaves</tissue>
    </source>
</reference>
<comment type="caution">
    <text evidence="1">The sequence shown here is derived from an EMBL/GenBank/DDBJ whole genome shotgun (WGS) entry which is preliminary data.</text>
</comment>
<name>A0ABU6X691_9FABA</name>
<keyword evidence="2" id="KW-1185">Reference proteome</keyword>
<protein>
    <submittedName>
        <fullName evidence="1">Uncharacterized protein</fullName>
    </submittedName>
</protein>
<proteinExistence type="predicted"/>
<organism evidence="1 2">
    <name type="scientific">Stylosanthes scabra</name>
    <dbReference type="NCBI Taxonomy" id="79078"/>
    <lineage>
        <taxon>Eukaryota</taxon>
        <taxon>Viridiplantae</taxon>
        <taxon>Streptophyta</taxon>
        <taxon>Embryophyta</taxon>
        <taxon>Tracheophyta</taxon>
        <taxon>Spermatophyta</taxon>
        <taxon>Magnoliopsida</taxon>
        <taxon>eudicotyledons</taxon>
        <taxon>Gunneridae</taxon>
        <taxon>Pentapetalae</taxon>
        <taxon>rosids</taxon>
        <taxon>fabids</taxon>
        <taxon>Fabales</taxon>
        <taxon>Fabaceae</taxon>
        <taxon>Papilionoideae</taxon>
        <taxon>50 kb inversion clade</taxon>
        <taxon>dalbergioids sensu lato</taxon>
        <taxon>Dalbergieae</taxon>
        <taxon>Pterocarpus clade</taxon>
        <taxon>Stylosanthes</taxon>
    </lineage>
</organism>